<gene>
    <name evidence="6" type="ORF">E8E13_007743</name>
</gene>
<dbReference type="Pfam" id="PF00106">
    <property type="entry name" value="adh_short"/>
    <property type="match status" value="1"/>
</dbReference>
<dbReference type="SMART" id="SM00320">
    <property type="entry name" value="WD40"/>
    <property type="match status" value="5"/>
</dbReference>
<dbReference type="PRINTS" id="PR00080">
    <property type="entry name" value="SDRFAMILY"/>
</dbReference>
<dbReference type="InterPro" id="IPR036322">
    <property type="entry name" value="WD40_repeat_dom_sf"/>
</dbReference>
<dbReference type="Pfam" id="PF00400">
    <property type="entry name" value="WD40"/>
    <property type="match status" value="4"/>
</dbReference>
<feature type="repeat" description="WD" evidence="5">
    <location>
        <begin position="43"/>
        <end position="77"/>
    </location>
</feature>
<dbReference type="PRINTS" id="PR00081">
    <property type="entry name" value="GDHRDH"/>
</dbReference>
<dbReference type="GO" id="GO:0000445">
    <property type="term" value="C:THO complex part of transcription export complex"/>
    <property type="evidence" value="ECO:0007669"/>
    <property type="project" value="TreeGrafter"/>
</dbReference>
<dbReference type="PRINTS" id="PR00320">
    <property type="entry name" value="GPROTEINBRPT"/>
</dbReference>
<dbReference type="SUPFAM" id="SSF51735">
    <property type="entry name" value="NAD(P)-binding Rossmann-fold domains"/>
    <property type="match status" value="1"/>
</dbReference>
<dbReference type="CDD" id="cd05233">
    <property type="entry name" value="SDR_c"/>
    <property type="match status" value="1"/>
</dbReference>
<feature type="repeat" description="WD" evidence="5">
    <location>
        <begin position="94"/>
        <end position="126"/>
    </location>
</feature>
<dbReference type="InterPro" id="IPR040132">
    <property type="entry name" value="Tex1/THOC3"/>
</dbReference>
<accession>A0A9P4W7B6</accession>
<dbReference type="PROSITE" id="PS50294">
    <property type="entry name" value="WD_REPEATS_REGION"/>
    <property type="match status" value="2"/>
</dbReference>
<sequence>MAPPSRARPLGKSSFSPAFSRLKTSAYVDVLRPNASVSAAHYIRTLSWNAAGTFIATGAADRTLRIWNPERTNVKNSTELRTPGVPPSTQLERVAFHPINENELASCSTDGMVRFWDIRSKAVTGEVKVGEQPFTLAWTPDGNEIVAGRKDNLLVSIDRAGLRILSQHPQPVQTNQCVFDWSGAHLFLTSGDGSIKVTEYPSFTPNLALSAHTSSCFAISMSPSGEYLAAGGGDALVSLWDTQEWICVRTFDLTKDPVKSVDFSFDGSYITAGSDDKDEKKIKIAHVETGEVVHEINVQKASSVISWHPCRTLFSAKGLVVVITGGGSGIGLAIAATLLQNGAAKIYIIGRRKNVLDEAIAKLESSPAAPKGPSILSSISADVTDLESVGRAVAQIKEEVGYVDVLINNAGVLGPKSGQPIHDATSIEAVRDAMILGMDGNAWSQAFEINTKAVVGVSALFLPLLEAANTRRGWAPGRVQGTGNARQRDASKLKDISVDEDDDRMAHIITVASVASYMRWISAGLAYNATKAAAAQIGKILATFLAEWGVRSNIICPGPFPSEMTSSNPLAYGTNQIPQGRMGNVNDMAGLVLFMVGKAGAYMNGVAQLTDGGRTAVFPSTY</sequence>
<dbReference type="EMBL" id="SWKU01000015">
    <property type="protein sequence ID" value="KAF3000247.1"/>
    <property type="molecule type" value="Genomic_DNA"/>
</dbReference>
<comment type="caution">
    <text evidence="6">The sequence shown here is derived from an EMBL/GenBank/DDBJ whole genome shotgun (WGS) entry which is preliminary data.</text>
</comment>
<dbReference type="PROSITE" id="PS00061">
    <property type="entry name" value="ADH_SHORT"/>
    <property type="match status" value="1"/>
</dbReference>
<dbReference type="SUPFAM" id="SSF50978">
    <property type="entry name" value="WD40 repeat-like"/>
    <property type="match status" value="1"/>
</dbReference>
<dbReference type="PANTHER" id="PTHR22839:SF0">
    <property type="entry name" value="THO COMPLEX SUBUNIT 3"/>
    <property type="match status" value="1"/>
</dbReference>
<keyword evidence="7" id="KW-1185">Reference proteome</keyword>
<evidence type="ECO:0008006" key="8">
    <source>
        <dbReference type="Google" id="ProtNLM"/>
    </source>
</evidence>
<dbReference type="Gene3D" id="3.40.50.720">
    <property type="entry name" value="NAD(P)-binding Rossmann-like Domain"/>
    <property type="match status" value="1"/>
</dbReference>
<keyword evidence="3" id="KW-0521">NADP</keyword>
<dbReference type="InterPro" id="IPR020904">
    <property type="entry name" value="Sc_DH/Rdtase_CS"/>
</dbReference>
<proteinExistence type="inferred from homology"/>
<evidence type="ECO:0000256" key="1">
    <source>
        <dbReference type="ARBA" id="ARBA00022574"/>
    </source>
</evidence>
<evidence type="ECO:0000313" key="7">
    <source>
        <dbReference type="Proteomes" id="UP000801428"/>
    </source>
</evidence>
<dbReference type="GO" id="GO:0006406">
    <property type="term" value="P:mRNA export from nucleus"/>
    <property type="evidence" value="ECO:0007669"/>
    <property type="project" value="InterPro"/>
</dbReference>
<dbReference type="PANTHER" id="PTHR22839">
    <property type="entry name" value="THO COMPLEX SUBUNIT 3 THO3"/>
    <property type="match status" value="1"/>
</dbReference>
<feature type="repeat" description="WD" evidence="5">
    <location>
        <begin position="209"/>
        <end position="250"/>
    </location>
</feature>
<keyword evidence="2" id="KW-0677">Repeat</keyword>
<organism evidence="6 7">
    <name type="scientific">Curvularia kusanoi</name>
    <name type="common">Cochliobolus kusanoi</name>
    <dbReference type="NCBI Taxonomy" id="90978"/>
    <lineage>
        <taxon>Eukaryota</taxon>
        <taxon>Fungi</taxon>
        <taxon>Dikarya</taxon>
        <taxon>Ascomycota</taxon>
        <taxon>Pezizomycotina</taxon>
        <taxon>Dothideomycetes</taxon>
        <taxon>Pleosporomycetidae</taxon>
        <taxon>Pleosporales</taxon>
        <taxon>Pleosporineae</taxon>
        <taxon>Pleosporaceae</taxon>
        <taxon>Curvularia</taxon>
    </lineage>
</organism>
<evidence type="ECO:0000256" key="4">
    <source>
        <dbReference type="ARBA" id="ARBA00046343"/>
    </source>
</evidence>
<evidence type="ECO:0000256" key="3">
    <source>
        <dbReference type="ARBA" id="ARBA00022857"/>
    </source>
</evidence>
<dbReference type="Pfam" id="PF13561">
    <property type="entry name" value="adh_short_C2"/>
    <property type="match status" value="1"/>
</dbReference>
<reference evidence="6" key="1">
    <citation type="submission" date="2019-04" db="EMBL/GenBank/DDBJ databases">
        <title>Sequencing of skin fungus with MAO and IRED activity.</title>
        <authorList>
            <person name="Marsaioli A.J."/>
            <person name="Bonatto J.M.C."/>
            <person name="Reis Junior O."/>
        </authorList>
    </citation>
    <scope>NUCLEOTIDE SEQUENCE</scope>
    <source>
        <strain evidence="6">30M1</strain>
    </source>
</reference>
<dbReference type="PROSITE" id="PS00678">
    <property type="entry name" value="WD_REPEATS_1"/>
    <property type="match status" value="1"/>
</dbReference>
<dbReference type="InterPro" id="IPR019775">
    <property type="entry name" value="WD40_repeat_CS"/>
</dbReference>
<dbReference type="Gene3D" id="2.130.10.10">
    <property type="entry name" value="YVTN repeat-like/Quinoprotein amine dehydrogenase"/>
    <property type="match status" value="1"/>
</dbReference>
<dbReference type="OrthoDB" id="340259at2759"/>
<evidence type="ECO:0000256" key="5">
    <source>
        <dbReference type="PROSITE-ProRule" id="PRU00221"/>
    </source>
</evidence>
<dbReference type="InterPro" id="IPR020472">
    <property type="entry name" value="WD40_PAC1"/>
</dbReference>
<dbReference type="InterPro" id="IPR002347">
    <property type="entry name" value="SDR_fam"/>
</dbReference>
<name>A0A9P4W7B6_CURKU</name>
<protein>
    <recommendedName>
        <fullName evidence="8">WD40 repeat-like protein</fullName>
    </recommendedName>
</protein>
<dbReference type="Proteomes" id="UP000801428">
    <property type="component" value="Unassembled WGS sequence"/>
</dbReference>
<comment type="similarity">
    <text evidence="4">Belongs to the THOC3 family.</text>
</comment>
<dbReference type="InterPro" id="IPR001680">
    <property type="entry name" value="WD40_rpt"/>
</dbReference>
<dbReference type="InterPro" id="IPR015943">
    <property type="entry name" value="WD40/YVTN_repeat-like_dom_sf"/>
</dbReference>
<keyword evidence="1 5" id="KW-0853">WD repeat</keyword>
<dbReference type="InterPro" id="IPR036291">
    <property type="entry name" value="NAD(P)-bd_dom_sf"/>
</dbReference>
<dbReference type="AlphaFoldDB" id="A0A9P4W7B6"/>
<evidence type="ECO:0000313" key="6">
    <source>
        <dbReference type="EMBL" id="KAF3000247.1"/>
    </source>
</evidence>
<dbReference type="PROSITE" id="PS50082">
    <property type="entry name" value="WD_REPEATS_2"/>
    <property type="match status" value="3"/>
</dbReference>
<evidence type="ECO:0000256" key="2">
    <source>
        <dbReference type="ARBA" id="ARBA00022737"/>
    </source>
</evidence>